<dbReference type="STRING" id="547042.BACCOPRO_03703"/>
<evidence type="ECO:0000313" key="3">
    <source>
        <dbReference type="Proteomes" id="UP000014073"/>
    </source>
</evidence>
<proteinExistence type="predicted"/>
<feature type="compositionally biased region" description="Basic and acidic residues" evidence="1">
    <location>
        <begin position="15"/>
        <end position="25"/>
    </location>
</feature>
<comment type="caution">
    <text evidence="2">The sequence shown here is derived from an EMBL/GenBank/DDBJ whole genome shotgun (WGS) entry which is preliminary data.</text>
</comment>
<accession>S0FCI2</accession>
<protein>
    <submittedName>
        <fullName evidence="2">Uncharacterized protein</fullName>
    </submittedName>
</protein>
<keyword evidence="3" id="KW-1185">Reference proteome</keyword>
<sequence>MMHDKARQGCGDTRSGGEKRPEQSPEKLAYITENEYLYPIIN</sequence>
<evidence type="ECO:0000256" key="1">
    <source>
        <dbReference type="SAM" id="MobiDB-lite"/>
    </source>
</evidence>
<dbReference type="Proteomes" id="UP000014073">
    <property type="component" value="Unassembled WGS sequence"/>
</dbReference>
<reference evidence="2 3" key="1">
    <citation type="submission" date="2008-12" db="EMBL/GenBank/DDBJ databases">
        <authorList>
            <person name="Fulton L."/>
            <person name="Clifton S."/>
            <person name="Fulton B."/>
            <person name="Xu J."/>
            <person name="Minx P."/>
            <person name="Pepin K.H."/>
            <person name="Johnson M."/>
            <person name="Bhonagiri V."/>
            <person name="Nash W.E."/>
            <person name="Mardis E.R."/>
            <person name="Wilson R.K."/>
        </authorList>
    </citation>
    <scope>NUCLEOTIDE SEQUENCE [LARGE SCALE GENOMIC DNA]</scope>
    <source>
        <strain evidence="2 3">DSM 18228</strain>
    </source>
</reference>
<gene>
    <name evidence="2" type="ORF">BACCOPRO_03703</name>
</gene>
<organism evidence="2 3">
    <name type="scientific">Phocaeicola coprophilus DSM 18228 = JCM 13818</name>
    <dbReference type="NCBI Taxonomy" id="547042"/>
    <lineage>
        <taxon>Bacteria</taxon>
        <taxon>Pseudomonadati</taxon>
        <taxon>Bacteroidota</taxon>
        <taxon>Bacteroidia</taxon>
        <taxon>Bacteroidales</taxon>
        <taxon>Bacteroidaceae</taxon>
        <taxon>Phocaeicola</taxon>
    </lineage>
</organism>
<name>S0FCI2_9BACT</name>
<dbReference type="HOGENOM" id="CLU_3247108_0_0_10"/>
<evidence type="ECO:0000313" key="2">
    <source>
        <dbReference type="EMBL" id="EEF78178.1"/>
    </source>
</evidence>
<dbReference type="EMBL" id="ACBW01000228">
    <property type="protein sequence ID" value="EEF78178.1"/>
    <property type="molecule type" value="Genomic_DNA"/>
</dbReference>
<dbReference type="AlphaFoldDB" id="S0FCI2"/>
<feature type="region of interest" description="Disordered" evidence="1">
    <location>
        <begin position="1"/>
        <end position="27"/>
    </location>
</feature>